<dbReference type="RefSeq" id="WP_003325736.1">
    <property type="nucleotide sequence ID" value="NC_014639.1"/>
</dbReference>
<evidence type="ECO:0000313" key="2">
    <source>
        <dbReference type="Proteomes" id="UP000006867"/>
    </source>
</evidence>
<sequence>MSNDFLQLKKDLIKSLLIPFFNNGTTTESGGDNVENKIKELLEAAVDNKVDAAAEAEAASDVSALDTSLPARWIFARITPGTVISIVMDSGDMIGPVQFVAFDQVHGIVYVTQEASVTPTGSATTLLDVDKVESVTFTT</sequence>
<protein>
    <submittedName>
        <fullName evidence="1">Spore outermost layer component</fullName>
    </submittedName>
</protein>
<gene>
    <name evidence="1" type="ordered locus">BATR1942_08620</name>
</gene>
<name>A0ABM5LXP5_BACA1</name>
<evidence type="ECO:0000313" key="1">
    <source>
        <dbReference type="EMBL" id="ADP32657.1"/>
    </source>
</evidence>
<dbReference type="EMBL" id="CP002207">
    <property type="protein sequence ID" value="ADP32657.1"/>
    <property type="molecule type" value="Genomic_DNA"/>
</dbReference>
<organism evidence="1 2">
    <name type="scientific">Bacillus atrophaeus (strain 1942)</name>
    <dbReference type="NCBI Taxonomy" id="720555"/>
    <lineage>
        <taxon>Bacteria</taxon>
        <taxon>Bacillati</taxon>
        <taxon>Bacillota</taxon>
        <taxon>Bacilli</taxon>
        <taxon>Bacillales</taxon>
        <taxon>Bacillaceae</taxon>
        <taxon>Bacillus</taxon>
    </lineage>
</organism>
<keyword evidence="2" id="KW-1185">Reference proteome</keyword>
<reference evidence="1 2" key="1">
    <citation type="journal article" date="2011" name="Front. Microbiol.">
        <title>Genomic signatures of strain selection and enhancement in Bacillus atrophaeus var. globigii, a historical biowarfare simulant.</title>
        <authorList>
            <person name="Gibbons H.S."/>
            <person name="Broomall S.M."/>
            <person name="McNew L.A."/>
            <person name="Daligault H."/>
            <person name="Chapman C."/>
            <person name="Bruce D."/>
            <person name="Karavis M."/>
            <person name="Krepps M."/>
            <person name="McGregor P.A."/>
            <person name="Hong C."/>
            <person name="Park K.H."/>
            <person name="Akmal A."/>
            <person name="Feldman A."/>
            <person name="Lin J.S."/>
            <person name="Chang W.E."/>
            <person name="Higgs B.W."/>
            <person name="Demirev P."/>
            <person name="Lindquist J."/>
            <person name="Liem A."/>
            <person name="Fochler E."/>
            <person name="Read T.D."/>
            <person name="Tapia R."/>
            <person name="Johnson S."/>
            <person name="Bishop-Lilly K.A."/>
            <person name="Detter C."/>
            <person name="Han C."/>
            <person name="Sozhamannan S."/>
            <person name="Rosenzweig C.N."/>
            <person name="Skowronski E.W."/>
        </authorList>
    </citation>
    <scope>NUCLEOTIDE SEQUENCE [LARGE SCALE GENOMIC DNA]</scope>
    <source>
        <strain evidence="1 2">1942</strain>
    </source>
</reference>
<dbReference type="Proteomes" id="UP000006867">
    <property type="component" value="Chromosome"/>
</dbReference>
<accession>A0ABM5LXP5</accession>
<proteinExistence type="predicted"/>